<protein>
    <submittedName>
        <fullName evidence="1">Uncharacterized protein</fullName>
    </submittedName>
</protein>
<sequence>MFFAFLFIIIILTTLELYKNSIILTNEMLIIKFEEYNVRRKKRSNTDKRHN</sequence>
<dbReference type="Proteomes" id="UP000046155">
    <property type="component" value="Unassembled WGS sequence"/>
</dbReference>
<organism evidence="1 2">
    <name type="scientific">Syntrophaceticus schinkii</name>
    <dbReference type="NCBI Taxonomy" id="499207"/>
    <lineage>
        <taxon>Bacteria</taxon>
        <taxon>Bacillati</taxon>
        <taxon>Bacillota</taxon>
        <taxon>Clostridia</taxon>
        <taxon>Thermoanaerobacterales</taxon>
        <taxon>Thermoanaerobacterales Family III. Incertae Sedis</taxon>
        <taxon>Syntrophaceticus</taxon>
    </lineage>
</organism>
<keyword evidence="2" id="KW-1185">Reference proteome</keyword>
<dbReference type="EMBL" id="CDRZ01000039">
    <property type="protein sequence ID" value="CEO87887.1"/>
    <property type="molecule type" value="Genomic_DNA"/>
</dbReference>
<reference evidence="2" key="1">
    <citation type="submission" date="2015-01" db="EMBL/GenBank/DDBJ databases">
        <authorList>
            <person name="Manzoor Shahid"/>
            <person name="Zubair Saima"/>
        </authorList>
    </citation>
    <scope>NUCLEOTIDE SEQUENCE [LARGE SCALE GENOMIC DNA]</scope>
    <source>
        <strain evidence="2">Sp3</strain>
    </source>
</reference>
<gene>
    <name evidence="1" type="ORF">SSCH_1330005</name>
</gene>
<evidence type="ECO:0000313" key="1">
    <source>
        <dbReference type="EMBL" id="CEO87887.1"/>
    </source>
</evidence>
<name>A0A0B7MJQ9_9FIRM</name>
<proteinExistence type="predicted"/>
<dbReference type="AlphaFoldDB" id="A0A0B7MJQ9"/>
<evidence type="ECO:0000313" key="2">
    <source>
        <dbReference type="Proteomes" id="UP000046155"/>
    </source>
</evidence>
<accession>A0A0B7MJQ9</accession>